<reference evidence="1" key="2">
    <citation type="journal article" date="2015" name="Fish Shellfish Immunol.">
        <title>Early steps in the European eel (Anguilla anguilla)-Vibrio vulnificus interaction in the gills: Role of the RtxA13 toxin.</title>
        <authorList>
            <person name="Callol A."/>
            <person name="Pajuelo D."/>
            <person name="Ebbesson L."/>
            <person name="Teles M."/>
            <person name="MacKenzie S."/>
            <person name="Amaro C."/>
        </authorList>
    </citation>
    <scope>NUCLEOTIDE SEQUENCE</scope>
</reference>
<name>A0A0E9T5C8_ANGAN</name>
<organism evidence="1">
    <name type="scientific">Anguilla anguilla</name>
    <name type="common">European freshwater eel</name>
    <name type="synonym">Muraena anguilla</name>
    <dbReference type="NCBI Taxonomy" id="7936"/>
    <lineage>
        <taxon>Eukaryota</taxon>
        <taxon>Metazoa</taxon>
        <taxon>Chordata</taxon>
        <taxon>Craniata</taxon>
        <taxon>Vertebrata</taxon>
        <taxon>Euteleostomi</taxon>
        <taxon>Actinopterygii</taxon>
        <taxon>Neopterygii</taxon>
        <taxon>Teleostei</taxon>
        <taxon>Anguilliformes</taxon>
        <taxon>Anguillidae</taxon>
        <taxon>Anguilla</taxon>
    </lineage>
</organism>
<protein>
    <submittedName>
        <fullName evidence="1">Uncharacterized protein</fullName>
    </submittedName>
</protein>
<dbReference type="AlphaFoldDB" id="A0A0E9T5C8"/>
<accession>A0A0E9T5C8</accession>
<reference evidence="1" key="1">
    <citation type="submission" date="2014-11" db="EMBL/GenBank/DDBJ databases">
        <authorList>
            <person name="Amaro Gonzalez C."/>
        </authorList>
    </citation>
    <scope>NUCLEOTIDE SEQUENCE</scope>
</reference>
<evidence type="ECO:0000313" key="1">
    <source>
        <dbReference type="EMBL" id="JAH47848.1"/>
    </source>
</evidence>
<dbReference type="EMBL" id="GBXM01060729">
    <property type="protein sequence ID" value="JAH47848.1"/>
    <property type="molecule type" value="Transcribed_RNA"/>
</dbReference>
<proteinExistence type="predicted"/>
<sequence>MNNILPVVGEAYISMMTTTQQNSHC</sequence>